<accession>A0ABS4BCN1</accession>
<feature type="transmembrane region" description="Helical" evidence="1">
    <location>
        <begin position="31"/>
        <end position="54"/>
    </location>
</feature>
<protein>
    <recommendedName>
        <fullName evidence="4">Amino acid transporter</fullName>
    </recommendedName>
</protein>
<evidence type="ECO:0000256" key="1">
    <source>
        <dbReference type="SAM" id="Phobius"/>
    </source>
</evidence>
<keyword evidence="1" id="KW-1133">Transmembrane helix</keyword>
<organism evidence="2 3">
    <name type="scientific">Jiella mangrovi</name>
    <dbReference type="NCBI Taxonomy" id="2821407"/>
    <lineage>
        <taxon>Bacteria</taxon>
        <taxon>Pseudomonadati</taxon>
        <taxon>Pseudomonadota</taxon>
        <taxon>Alphaproteobacteria</taxon>
        <taxon>Hyphomicrobiales</taxon>
        <taxon>Aurantimonadaceae</taxon>
        <taxon>Jiella</taxon>
    </lineage>
</organism>
<dbReference type="EMBL" id="JAGJCF010000001">
    <property type="protein sequence ID" value="MBP0614503.1"/>
    <property type="molecule type" value="Genomic_DNA"/>
</dbReference>
<dbReference type="Proteomes" id="UP000678276">
    <property type="component" value="Unassembled WGS sequence"/>
</dbReference>
<keyword evidence="3" id="KW-1185">Reference proteome</keyword>
<sequence length="93" mass="10045">MTLPTNEGLRKDRPKQPVDADIEAAKLTATFLNGLAVGLAIVGGVAPILNAIYTTERVPVEAWMRAVIGSVCFVVAVTIHLIATSYLKRELRK</sequence>
<reference evidence="2 3" key="1">
    <citation type="submission" date="2021-04" db="EMBL/GenBank/DDBJ databases">
        <title>Whole genome sequence of Jiella sp. KSK16Y-1.</title>
        <authorList>
            <person name="Tuo L."/>
        </authorList>
    </citation>
    <scope>NUCLEOTIDE SEQUENCE [LARGE SCALE GENOMIC DNA]</scope>
    <source>
        <strain evidence="2 3">KSK16Y-1</strain>
    </source>
</reference>
<evidence type="ECO:0008006" key="4">
    <source>
        <dbReference type="Google" id="ProtNLM"/>
    </source>
</evidence>
<feature type="transmembrane region" description="Helical" evidence="1">
    <location>
        <begin position="66"/>
        <end position="87"/>
    </location>
</feature>
<evidence type="ECO:0000313" key="2">
    <source>
        <dbReference type="EMBL" id="MBP0614503.1"/>
    </source>
</evidence>
<proteinExistence type="predicted"/>
<dbReference type="RefSeq" id="WP_209592897.1">
    <property type="nucleotide sequence ID" value="NZ_JAGJCF010000001.1"/>
</dbReference>
<keyword evidence="1" id="KW-0812">Transmembrane</keyword>
<name>A0ABS4BCN1_9HYPH</name>
<gene>
    <name evidence="2" type="ORF">J6595_02805</name>
</gene>
<comment type="caution">
    <text evidence="2">The sequence shown here is derived from an EMBL/GenBank/DDBJ whole genome shotgun (WGS) entry which is preliminary data.</text>
</comment>
<keyword evidence="1" id="KW-0472">Membrane</keyword>
<evidence type="ECO:0000313" key="3">
    <source>
        <dbReference type="Proteomes" id="UP000678276"/>
    </source>
</evidence>